<protein>
    <submittedName>
        <fullName evidence="4">Flagellar biosynthesis protein FlhB</fullName>
    </submittedName>
</protein>
<dbReference type="Gene3D" id="3.40.1690.10">
    <property type="entry name" value="secretion proteins EscU"/>
    <property type="match status" value="1"/>
</dbReference>
<feature type="compositionally biased region" description="Basic and acidic residues" evidence="2">
    <location>
        <begin position="7"/>
        <end position="25"/>
    </location>
</feature>
<feature type="region of interest" description="Disordered" evidence="2">
    <location>
        <begin position="1"/>
        <end position="25"/>
    </location>
</feature>
<keyword evidence="4" id="KW-0966">Cell projection</keyword>
<keyword evidence="5" id="KW-1185">Reference proteome</keyword>
<evidence type="ECO:0000313" key="5">
    <source>
        <dbReference type="Proteomes" id="UP000194664"/>
    </source>
</evidence>
<dbReference type="SUPFAM" id="SSF160544">
    <property type="entry name" value="EscU C-terminal domain-like"/>
    <property type="match status" value="1"/>
</dbReference>
<dbReference type="InterPro" id="IPR006135">
    <property type="entry name" value="T3SS_substrate_exporter"/>
</dbReference>
<comment type="caution">
    <text evidence="4">The sequence shown here is derived from an EMBL/GenBank/DDBJ whole genome shotgun (WGS) entry which is preliminary data.</text>
</comment>
<dbReference type="Proteomes" id="UP000194664">
    <property type="component" value="Unassembled WGS sequence"/>
</dbReference>
<feature type="transmembrane region" description="Helical" evidence="3">
    <location>
        <begin position="184"/>
        <end position="210"/>
    </location>
</feature>
<evidence type="ECO:0000256" key="3">
    <source>
        <dbReference type="SAM" id="Phobius"/>
    </source>
</evidence>
<proteinExistence type="inferred from homology"/>
<evidence type="ECO:0000313" key="4">
    <source>
        <dbReference type="EMBL" id="OUD10177.1"/>
    </source>
</evidence>
<feature type="transmembrane region" description="Helical" evidence="3">
    <location>
        <begin position="35"/>
        <end position="64"/>
    </location>
</feature>
<name>A0A251X0F7_9RHOB</name>
<comment type="similarity">
    <text evidence="1">Belongs to the type III secretion exporter family.</text>
</comment>
<dbReference type="InterPro" id="IPR029025">
    <property type="entry name" value="T3SS_substrate_exporter_C"/>
</dbReference>
<keyword evidence="4" id="KW-0282">Flagellum</keyword>
<keyword evidence="4" id="KW-0969">Cilium</keyword>
<dbReference type="PRINTS" id="PR00950">
    <property type="entry name" value="TYPE3IMSPROT"/>
</dbReference>
<feature type="transmembrane region" description="Helical" evidence="3">
    <location>
        <begin position="145"/>
        <end position="164"/>
    </location>
</feature>
<evidence type="ECO:0000256" key="2">
    <source>
        <dbReference type="SAM" id="MobiDB-lite"/>
    </source>
</evidence>
<dbReference type="GO" id="GO:0009306">
    <property type="term" value="P:protein secretion"/>
    <property type="evidence" value="ECO:0007669"/>
    <property type="project" value="InterPro"/>
</dbReference>
<dbReference type="OrthoDB" id="9807950at2"/>
<keyword evidence="3" id="KW-0472">Membrane</keyword>
<dbReference type="Pfam" id="PF01312">
    <property type="entry name" value="Bac_export_2"/>
    <property type="match status" value="1"/>
</dbReference>
<dbReference type="AlphaFoldDB" id="A0A251X0F7"/>
<accession>A0A251X0F7</accession>
<dbReference type="EMBL" id="MSPP01000001">
    <property type="protein sequence ID" value="OUD10177.1"/>
    <property type="molecule type" value="Genomic_DNA"/>
</dbReference>
<keyword evidence="3" id="KW-0812">Transmembrane</keyword>
<dbReference type="GO" id="GO:0005886">
    <property type="term" value="C:plasma membrane"/>
    <property type="evidence" value="ECO:0007669"/>
    <property type="project" value="TreeGrafter"/>
</dbReference>
<organism evidence="4 5">
    <name type="scientific">Marivivens niveibacter</name>
    <dbReference type="NCBI Taxonomy" id="1930667"/>
    <lineage>
        <taxon>Bacteria</taxon>
        <taxon>Pseudomonadati</taxon>
        <taxon>Pseudomonadota</taxon>
        <taxon>Alphaproteobacteria</taxon>
        <taxon>Rhodobacterales</taxon>
        <taxon>Paracoccaceae</taxon>
        <taxon>Marivivens group</taxon>
        <taxon>Marivivens</taxon>
    </lineage>
</organism>
<gene>
    <name evidence="4" type="ORF">BVC71_01280</name>
</gene>
<dbReference type="RefSeq" id="WP_086449827.1">
    <property type="nucleotide sequence ID" value="NZ_MSPP01000001.1"/>
</dbReference>
<dbReference type="PANTHER" id="PTHR30531">
    <property type="entry name" value="FLAGELLAR BIOSYNTHETIC PROTEIN FLHB"/>
    <property type="match status" value="1"/>
</dbReference>
<sequence>MAENEDGQEKTEEPTARKREQAREEGKVVTSKEMFVFASLAMGTLMIGLLQNSMSTIGGIWASYLAVPAGADLDSYMLVQLDTAWRHFLTASLIVALPVGATVLLLQAGIGGIQFAPKALGFKPDKINPIAGFKRMFSKQSVVELVKSVLKVAFLASVAFGLLYGMLPRIDKLASADAGSAMSIILQDMTILLAGLTVVLAIIGALDLGWQMYSMRESLMMTLKEVKDEAKETNGNPEVKGKMRQKQMEMSRRSAKERAALADVPKATAIVTNPTHFAVALRYVPGEMSAPVVIASGKGHMAHEIIRIAASSGIQNVRIPVLARALYFTTQIGMEIDERLFTAVATLLGYVYHLDRGGYADDVPEVDLPEELRFNEFGRPLEGDDE</sequence>
<evidence type="ECO:0000256" key="1">
    <source>
        <dbReference type="ARBA" id="ARBA00010690"/>
    </source>
</evidence>
<feature type="transmembrane region" description="Helical" evidence="3">
    <location>
        <begin position="84"/>
        <end position="106"/>
    </location>
</feature>
<reference evidence="4 5" key="1">
    <citation type="submission" date="2016-12" db="EMBL/GenBank/DDBJ databases">
        <title>The draft genome sequence of HSLHS2.</title>
        <authorList>
            <person name="Hu D."/>
            <person name="Wang L."/>
            <person name="Shao Z."/>
        </authorList>
    </citation>
    <scope>NUCLEOTIDE SEQUENCE [LARGE SCALE GENOMIC DNA]</scope>
    <source>
        <strain evidence="4">MCCC 1A06712</strain>
    </source>
</reference>
<dbReference type="PANTHER" id="PTHR30531:SF12">
    <property type="entry name" value="FLAGELLAR BIOSYNTHETIC PROTEIN FLHB"/>
    <property type="match status" value="1"/>
</dbReference>
<keyword evidence="3" id="KW-1133">Transmembrane helix</keyword>